<comment type="similarity">
    <text evidence="2 7">Belongs to the NSE4 family.</text>
</comment>
<evidence type="ECO:0000256" key="6">
    <source>
        <dbReference type="ARBA" id="ARBA00023242"/>
    </source>
</evidence>
<dbReference type="GO" id="GO:0030915">
    <property type="term" value="C:Smc5-Smc6 complex"/>
    <property type="evidence" value="ECO:0007669"/>
    <property type="project" value="UniProtKB-UniRule"/>
</dbReference>
<feature type="compositionally biased region" description="Basic residues" evidence="8">
    <location>
        <begin position="385"/>
        <end position="395"/>
    </location>
</feature>
<protein>
    <recommendedName>
        <fullName evidence="7">Non-structural maintenance of chromosomes element 4</fullName>
    </recommendedName>
</protein>
<dbReference type="PANTHER" id="PTHR16140:SF0">
    <property type="entry name" value="NON-STRUCTURAL MAINTENANCE OF CHROMOSOMES ELEMENT 4"/>
    <property type="match status" value="1"/>
</dbReference>
<reference evidence="11" key="1">
    <citation type="journal article" date="2017" name="Gigascience">
        <title>The genome draft of coconut (Cocos nucifera).</title>
        <authorList>
            <person name="Xiao Y."/>
            <person name="Xu P."/>
            <person name="Fan H."/>
            <person name="Baudouin L."/>
            <person name="Xia W."/>
            <person name="Bocs S."/>
            <person name="Xu J."/>
            <person name="Li Q."/>
            <person name="Guo A."/>
            <person name="Zhou L."/>
            <person name="Li J."/>
            <person name="Wu Y."/>
            <person name="Ma Z."/>
            <person name="Armero A."/>
            <person name="Issali A.E."/>
            <person name="Liu N."/>
            <person name="Peng M."/>
            <person name="Yang Y."/>
        </authorList>
    </citation>
    <scope>NUCLEOTIDE SEQUENCE</scope>
    <source>
        <tissue evidence="11">Spear leaf of Hainan Tall coconut</tissue>
    </source>
</reference>
<comment type="function">
    <text evidence="7">Component of the SMC5-SMC6 complex, that promotes sister chromatid alignment after DNA damage and facilitates double-stranded DNA breaks (DSBs) repair via homologous recombination between sister chromatids.</text>
</comment>
<name>A0A8K0HW38_COCNU</name>
<feature type="domain" description="Non-structural maintenance of chromosome element 4 C-terminal" evidence="10">
    <location>
        <begin position="214"/>
        <end position="288"/>
    </location>
</feature>
<feature type="compositionally biased region" description="Basic and acidic residues" evidence="8">
    <location>
        <begin position="176"/>
        <end position="197"/>
    </location>
</feature>
<evidence type="ECO:0000256" key="5">
    <source>
        <dbReference type="ARBA" id="ARBA00023204"/>
    </source>
</evidence>
<keyword evidence="4 7" id="KW-0233">DNA recombination</keyword>
<keyword evidence="12" id="KW-1185">Reference proteome</keyword>
<evidence type="ECO:0000256" key="2">
    <source>
        <dbReference type="ARBA" id="ARBA00008997"/>
    </source>
</evidence>
<dbReference type="GO" id="GO:0006310">
    <property type="term" value="P:DNA recombination"/>
    <property type="evidence" value="ECO:0007669"/>
    <property type="project" value="UniProtKB-UniRule"/>
</dbReference>
<feature type="compositionally biased region" description="Basic residues" evidence="8">
    <location>
        <begin position="164"/>
        <end position="175"/>
    </location>
</feature>
<dbReference type="Proteomes" id="UP000797356">
    <property type="component" value="Chromosome 1"/>
</dbReference>
<evidence type="ECO:0000313" key="12">
    <source>
        <dbReference type="Proteomes" id="UP000797356"/>
    </source>
</evidence>
<feature type="chain" id="PRO_5035478204" description="Non-structural maintenance of chromosomes element 4" evidence="9">
    <location>
        <begin position="27"/>
        <end position="395"/>
    </location>
</feature>
<comment type="subunit">
    <text evidence="7">Component of the SMC5-SMC6 complex.</text>
</comment>
<organism evidence="11 12">
    <name type="scientific">Cocos nucifera</name>
    <name type="common">Coconut palm</name>
    <dbReference type="NCBI Taxonomy" id="13894"/>
    <lineage>
        <taxon>Eukaryota</taxon>
        <taxon>Viridiplantae</taxon>
        <taxon>Streptophyta</taxon>
        <taxon>Embryophyta</taxon>
        <taxon>Tracheophyta</taxon>
        <taxon>Spermatophyta</taxon>
        <taxon>Magnoliopsida</taxon>
        <taxon>Liliopsida</taxon>
        <taxon>Arecaceae</taxon>
        <taxon>Arecoideae</taxon>
        <taxon>Cocoseae</taxon>
        <taxon>Attaleinae</taxon>
        <taxon>Cocos</taxon>
    </lineage>
</organism>
<feature type="region of interest" description="Disordered" evidence="8">
    <location>
        <begin position="320"/>
        <end position="395"/>
    </location>
</feature>
<reference evidence="11" key="2">
    <citation type="submission" date="2019-07" db="EMBL/GenBank/DDBJ databases">
        <authorList>
            <person name="Yang Y."/>
            <person name="Bocs S."/>
            <person name="Baudouin L."/>
        </authorList>
    </citation>
    <scope>NUCLEOTIDE SEQUENCE</scope>
    <source>
        <tissue evidence="11">Spear leaf of Hainan Tall coconut</tissue>
    </source>
</reference>
<dbReference type="OrthoDB" id="361242at2759"/>
<keyword evidence="5 7" id="KW-0234">DNA repair</keyword>
<comment type="caution">
    <text evidence="11">The sequence shown here is derived from an EMBL/GenBank/DDBJ whole genome shotgun (WGS) entry which is preliminary data.</text>
</comment>
<dbReference type="Pfam" id="PF08743">
    <property type="entry name" value="Nse4_C"/>
    <property type="match status" value="1"/>
</dbReference>
<feature type="signal peptide" evidence="9">
    <location>
        <begin position="1"/>
        <end position="26"/>
    </location>
</feature>
<sequence length="395" mass="43038">MLLPPTNALMLLPFMMSAACWQSGSARVVEREAVVLVLMDKGSGERSGGVGANGGARGGGFLGMMDLGGGGVQKPREQVADAEALLDIANTLVTSVRSQSNDGVTPSDFVTAMIRNFGQWDGHANVDSASNMISWAEAGIAVSHIFRKVPGCCTMIGPMSTQVKQRKAVVHKKRTRPTENSRPEQLDEAQPERKTDTDKNMATMFDILRKKRHVRLENLVLNRVSFAQTVENIFALSFLVKDGRAEISVNDGGHHFVSPRNAPAATAVASGDVSYNHFVFRFDFKDWKVPTFSAHESDFCLELVKRQRTLMMDGVGSGEELMPHRSCPSMCSTSFQAEPPDGDSQSAAPSTPIRKLTRNRGLIIQEETVVEDTPEKDPSGEPPPRRKGRRLCAGP</sequence>
<evidence type="ECO:0000259" key="10">
    <source>
        <dbReference type="Pfam" id="PF08743"/>
    </source>
</evidence>
<keyword evidence="9" id="KW-0732">Signal</keyword>
<evidence type="ECO:0000256" key="4">
    <source>
        <dbReference type="ARBA" id="ARBA00023172"/>
    </source>
</evidence>
<evidence type="ECO:0000313" key="11">
    <source>
        <dbReference type="EMBL" id="KAG1327230.1"/>
    </source>
</evidence>
<keyword evidence="3 7" id="KW-0227">DNA damage</keyword>
<evidence type="ECO:0000256" key="9">
    <source>
        <dbReference type="SAM" id="SignalP"/>
    </source>
</evidence>
<dbReference type="AlphaFoldDB" id="A0A8K0HW38"/>
<dbReference type="PANTHER" id="PTHR16140">
    <property type="entry name" value="NON-STRUCTURAL MAINTENANCE OF CHROMOSOMES ELEMENT 4"/>
    <property type="match status" value="1"/>
</dbReference>
<dbReference type="InterPro" id="IPR014854">
    <property type="entry name" value="Nse4_C"/>
</dbReference>
<evidence type="ECO:0000256" key="7">
    <source>
        <dbReference type="RuleBase" id="RU365071"/>
    </source>
</evidence>
<evidence type="ECO:0000256" key="1">
    <source>
        <dbReference type="ARBA" id="ARBA00004123"/>
    </source>
</evidence>
<gene>
    <name evidence="11" type="ORF">COCNU_01G011640</name>
</gene>
<evidence type="ECO:0000256" key="3">
    <source>
        <dbReference type="ARBA" id="ARBA00022763"/>
    </source>
</evidence>
<accession>A0A8K0HW38</accession>
<keyword evidence="6 7" id="KW-0539">Nucleus</keyword>
<proteinExistence type="inferred from homology"/>
<dbReference type="GO" id="GO:0005634">
    <property type="term" value="C:nucleus"/>
    <property type="evidence" value="ECO:0007669"/>
    <property type="project" value="UniProtKB-SubCell"/>
</dbReference>
<feature type="region of interest" description="Disordered" evidence="8">
    <location>
        <begin position="164"/>
        <end position="197"/>
    </location>
</feature>
<dbReference type="EMBL" id="CM017872">
    <property type="protein sequence ID" value="KAG1327230.1"/>
    <property type="molecule type" value="Genomic_DNA"/>
</dbReference>
<dbReference type="InterPro" id="IPR027786">
    <property type="entry name" value="Nse4/EID"/>
</dbReference>
<dbReference type="GO" id="GO:0006281">
    <property type="term" value="P:DNA repair"/>
    <property type="evidence" value="ECO:0007669"/>
    <property type="project" value="UniProtKB-UniRule"/>
</dbReference>
<comment type="subcellular location">
    <subcellularLocation>
        <location evidence="1 7">Nucleus</location>
    </subcellularLocation>
</comment>
<evidence type="ECO:0000256" key="8">
    <source>
        <dbReference type="SAM" id="MobiDB-lite"/>
    </source>
</evidence>